<evidence type="ECO:0000256" key="1">
    <source>
        <dbReference type="SAM" id="Phobius"/>
    </source>
</evidence>
<dbReference type="Proteomes" id="UP000663870">
    <property type="component" value="Unassembled WGS sequence"/>
</dbReference>
<gene>
    <name evidence="3" type="ORF">JXQ802_LOCUS45463</name>
    <name evidence="2" type="ORF">PYM288_LOCUS29872</name>
</gene>
<reference evidence="3" key="1">
    <citation type="submission" date="2021-02" db="EMBL/GenBank/DDBJ databases">
        <authorList>
            <person name="Nowell W R."/>
        </authorList>
    </citation>
    <scope>NUCLEOTIDE SEQUENCE</scope>
</reference>
<dbReference type="EMBL" id="CAJNOL010003777">
    <property type="protein sequence ID" value="CAF1573712.1"/>
    <property type="molecule type" value="Genomic_DNA"/>
</dbReference>
<proteinExistence type="predicted"/>
<evidence type="ECO:0000313" key="4">
    <source>
        <dbReference type="Proteomes" id="UP000663870"/>
    </source>
</evidence>
<dbReference type="Proteomes" id="UP000663854">
    <property type="component" value="Unassembled WGS sequence"/>
</dbReference>
<protein>
    <submittedName>
        <fullName evidence="3">Uncharacterized protein</fullName>
    </submittedName>
</protein>
<keyword evidence="1" id="KW-0812">Transmembrane</keyword>
<sequence length="102" mass="12113">MLKNKLKLKISILLINFYIQFQIHKHLISPVVLMSLAIPRLISSFTTGCVKSTRNPWLFILGYYISYVPSMLTFIIYIIPSDLFKKEFYQTIRRIQQQLSRQ</sequence>
<organism evidence="3 4">
    <name type="scientific">Rotaria sordida</name>
    <dbReference type="NCBI Taxonomy" id="392033"/>
    <lineage>
        <taxon>Eukaryota</taxon>
        <taxon>Metazoa</taxon>
        <taxon>Spiralia</taxon>
        <taxon>Gnathifera</taxon>
        <taxon>Rotifera</taxon>
        <taxon>Eurotatoria</taxon>
        <taxon>Bdelloidea</taxon>
        <taxon>Philodinida</taxon>
        <taxon>Philodinidae</taxon>
        <taxon>Rotaria</taxon>
    </lineage>
</organism>
<keyword evidence="1" id="KW-1133">Transmembrane helix</keyword>
<accession>A0A815YSQ8</accession>
<name>A0A815YSQ8_9BILA</name>
<dbReference type="AlphaFoldDB" id="A0A815YSQ8"/>
<keyword evidence="4" id="KW-1185">Reference proteome</keyword>
<comment type="caution">
    <text evidence="3">The sequence shown here is derived from an EMBL/GenBank/DDBJ whole genome shotgun (WGS) entry which is preliminary data.</text>
</comment>
<keyword evidence="1" id="KW-0472">Membrane</keyword>
<feature type="transmembrane region" description="Helical" evidence="1">
    <location>
        <begin position="57"/>
        <end position="79"/>
    </location>
</feature>
<dbReference type="EMBL" id="CAJNOH010002572">
    <property type="protein sequence ID" value="CAF1300193.1"/>
    <property type="molecule type" value="Genomic_DNA"/>
</dbReference>
<evidence type="ECO:0000313" key="3">
    <source>
        <dbReference type="EMBL" id="CAF1573712.1"/>
    </source>
</evidence>
<evidence type="ECO:0000313" key="2">
    <source>
        <dbReference type="EMBL" id="CAF1300193.1"/>
    </source>
</evidence>